<name>A0ABT9CCR0_9BACL</name>
<comment type="caution">
    <text evidence="2">The sequence shown here is derived from an EMBL/GenBank/DDBJ whole genome shotgun (WGS) entry which is preliminary data.</text>
</comment>
<evidence type="ECO:0000313" key="2">
    <source>
        <dbReference type="EMBL" id="MDO7907052.1"/>
    </source>
</evidence>
<keyword evidence="1" id="KW-0812">Transmembrane</keyword>
<feature type="transmembrane region" description="Helical" evidence="1">
    <location>
        <begin position="6"/>
        <end position="29"/>
    </location>
</feature>
<evidence type="ECO:0000256" key="1">
    <source>
        <dbReference type="SAM" id="Phobius"/>
    </source>
</evidence>
<dbReference type="Proteomes" id="UP001240171">
    <property type="component" value="Unassembled WGS sequence"/>
</dbReference>
<reference evidence="2 3" key="1">
    <citation type="submission" date="2023-07" db="EMBL/GenBank/DDBJ databases">
        <title>Paenibacillus sp. JX-17 nov. isolated from soil.</title>
        <authorList>
            <person name="Wan Y."/>
            <person name="Liu B."/>
        </authorList>
    </citation>
    <scope>NUCLEOTIDE SEQUENCE [LARGE SCALE GENOMIC DNA]</scope>
    <source>
        <strain evidence="2 3">JX-17</strain>
    </source>
</reference>
<organism evidence="2 3">
    <name type="scientific">Paenibacillus lacisoli</name>
    <dbReference type="NCBI Taxonomy" id="3064525"/>
    <lineage>
        <taxon>Bacteria</taxon>
        <taxon>Bacillati</taxon>
        <taxon>Bacillota</taxon>
        <taxon>Bacilli</taxon>
        <taxon>Bacillales</taxon>
        <taxon>Paenibacillaceae</taxon>
        <taxon>Paenibacillus</taxon>
    </lineage>
</organism>
<gene>
    <name evidence="2" type="ORF">Q5741_11555</name>
</gene>
<evidence type="ECO:0000313" key="3">
    <source>
        <dbReference type="Proteomes" id="UP001240171"/>
    </source>
</evidence>
<keyword evidence="3" id="KW-1185">Reference proteome</keyword>
<evidence type="ECO:0008006" key="4">
    <source>
        <dbReference type="Google" id="ProtNLM"/>
    </source>
</evidence>
<protein>
    <recommendedName>
        <fullName evidence="4">DUF2759 domain-containing protein</fullName>
    </recommendedName>
</protein>
<feature type="transmembrane region" description="Helical" evidence="1">
    <location>
        <begin position="41"/>
        <end position="62"/>
    </location>
</feature>
<dbReference type="RefSeq" id="WP_305024251.1">
    <property type="nucleotide sequence ID" value="NZ_JAUQTB010000005.1"/>
</dbReference>
<accession>A0ABT9CCR0</accession>
<keyword evidence="1" id="KW-0472">Membrane</keyword>
<proteinExistence type="predicted"/>
<sequence>MGIFEVFYTIMMILIIAALIGITVMCFVMGTKLAKGNTHRAFGFGCIGFGFISAAITVWAIYFNFIGPYV</sequence>
<keyword evidence="1" id="KW-1133">Transmembrane helix</keyword>
<dbReference type="EMBL" id="JAUQTB010000005">
    <property type="protein sequence ID" value="MDO7907052.1"/>
    <property type="molecule type" value="Genomic_DNA"/>
</dbReference>